<dbReference type="EMBL" id="AP014960">
    <property type="protein sequence ID" value="BAS89972.1"/>
    <property type="molecule type" value="Genomic_DNA"/>
</dbReference>
<keyword evidence="1" id="KW-0732">Signal</keyword>
<dbReference type="Gramene" id="Os04t0505066-01">
    <property type="protein sequence ID" value="Os04t0505066-01"/>
    <property type="gene ID" value="Os04g0505066"/>
</dbReference>
<sequence length="81" mass="8892">MSLLSKLPPCFFFFLFFISTETVVSGDLGITGRGAICVEPLLSTLWPVPTSCSCRRFFSVVTRSSFSFLHAASMDGGELKF</sequence>
<evidence type="ECO:0000256" key="1">
    <source>
        <dbReference type="SAM" id="SignalP"/>
    </source>
</evidence>
<gene>
    <name evidence="2" type="ordered locus">Os04g0505066</name>
    <name evidence="2" type="ORF">OSNPB_040505066</name>
</gene>
<feature type="signal peptide" evidence="1">
    <location>
        <begin position="1"/>
        <end position="26"/>
    </location>
</feature>
<reference evidence="3" key="1">
    <citation type="journal article" date="2005" name="Nature">
        <title>The map-based sequence of the rice genome.</title>
        <authorList>
            <consortium name="International rice genome sequencing project (IRGSP)"/>
            <person name="Matsumoto T."/>
            <person name="Wu J."/>
            <person name="Kanamori H."/>
            <person name="Katayose Y."/>
            <person name="Fujisawa M."/>
            <person name="Namiki N."/>
            <person name="Mizuno H."/>
            <person name="Yamamoto K."/>
            <person name="Antonio B.A."/>
            <person name="Baba T."/>
            <person name="Sakata K."/>
            <person name="Nagamura Y."/>
            <person name="Aoki H."/>
            <person name="Arikawa K."/>
            <person name="Arita K."/>
            <person name="Bito T."/>
            <person name="Chiden Y."/>
            <person name="Fujitsuka N."/>
            <person name="Fukunaka R."/>
            <person name="Hamada M."/>
            <person name="Harada C."/>
            <person name="Hayashi A."/>
            <person name="Hijishita S."/>
            <person name="Honda M."/>
            <person name="Hosokawa S."/>
            <person name="Ichikawa Y."/>
            <person name="Idonuma A."/>
            <person name="Iijima M."/>
            <person name="Ikeda M."/>
            <person name="Ikeno M."/>
            <person name="Ito K."/>
            <person name="Ito S."/>
            <person name="Ito T."/>
            <person name="Ito Y."/>
            <person name="Ito Y."/>
            <person name="Iwabuchi A."/>
            <person name="Kamiya K."/>
            <person name="Karasawa W."/>
            <person name="Kurita K."/>
            <person name="Katagiri S."/>
            <person name="Kikuta A."/>
            <person name="Kobayashi H."/>
            <person name="Kobayashi N."/>
            <person name="Machita K."/>
            <person name="Maehara T."/>
            <person name="Masukawa M."/>
            <person name="Mizubayashi T."/>
            <person name="Mukai Y."/>
            <person name="Nagasaki H."/>
            <person name="Nagata Y."/>
            <person name="Naito S."/>
            <person name="Nakashima M."/>
            <person name="Nakama Y."/>
            <person name="Nakamichi Y."/>
            <person name="Nakamura M."/>
            <person name="Meguro A."/>
            <person name="Negishi M."/>
            <person name="Ohta I."/>
            <person name="Ohta T."/>
            <person name="Okamoto M."/>
            <person name="Ono N."/>
            <person name="Saji S."/>
            <person name="Sakaguchi M."/>
            <person name="Sakai K."/>
            <person name="Shibata M."/>
            <person name="Shimokawa T."/>
            <person name="Song J."/>
            <person name="Takazaki Y."/>
            <person name="Terasawa K."/>
            <person name="Tsugane M."/>
            <person name="Tsuji K."/>
            <person name="Ueda S."/>
            <person name="Waki K."/>
            <person name="Yamagata H."/>
            <person name="Yamamoto M."/>
            <person name="Yamamoto S."/>
            <person name="Yamane H."/>
            <person name="Yoshiki S."/>
            <person name="Yoshihara R."/>
            <person name="Yukawa K."/>
            <person name="Zhong H."/>
            <person name="Yano M."/>
            <person name="Yuan Q."/>
            <person name="Ouyang S."/>
            <person name="Liu J."/>
            <person name="Jones K.M."/>
            <person name="Gansberger K."/>
            <person name="Moffat K."/>
            <person name="Hill J."/>
            <person name="Bera J."/>
            <person name="Fadrosh D."/>
            <person name="Jin S."/>
            <person name="Johri S."/>
            <person name="Kim M."/>
            <person name="Overton L."/>
            <person name="Reardon M."/>
            <person name="Tsitrin T."/>
            <person name="Vuong H."/>
            <person name="Weaver B."/>
            <person name="Ciecko A."/>
            <person name="Tallon L."/>
            <person name="Jackson J."/>
            <person name="Pai G."/>
            <person name="Aken S.V."/>
            <person name="Utterback T."/>
            <person name="Reidmuller S."/>
            <person name="Feldblyum T."/>
            <person name="Hsiao J."/>
            <person name="Zismann V."/>
            <person name="Iobst S."/>
            <person name="de Vazeille A.R."/>
            <person name="Buell C.R."/>
            <person name="Ying K."/>
            <person name="Li Y."/>
            <person name="Lu T."/>
            <person name="Huang Y."/>
            <person name="Zhao Q."/>
            <person name="Feng Q."/>
            <person name="Zhang L."/>
            <person name="Zhu J."/>
            <person name="Weng Q."/>
            <person name="Mu J."/>
            <person name="Lu Y."/>
            <person name="Fan D."/>
            <person name="Liu Y."/>
            <person name="Guan J."/>
            <person name="Zhang Y."/>
            <person name="Yu S."/>
            <person name="Liu X."/>
            <person name="Zhang Y."/>
            <person name="Hong G."/>
            <person name="Han B."/>
            <person name="Choisne N."/>
            <person name="Demange N."/>
            <person name="Orjeda G."/>
            <person name="Samain S."/>
            <person name="Cattolico L."/>
            <person name="Pelletier E."/>
            <person name="Couloux A."/>
            <person name="Segurens B."/>
            <person name="Wincker P."/>
            <person name="D'Hont A."/>
            <person name="Scarpelli C."/>
            <person name="Weissenbach J."/>
            <person name="Salanoubat M."/>
            <person name="Quetier F."/>
            <person name="Yu Y."/>
            <person name="Kim H.R."/>
            <person name="Rambo T."/>
            <person name="Currie J."/>
            <person name="Collura K."/>
            <person name="Luo M."/>
            <person name="Yang T."/>
            <person name="Ammiraju J.S.S."/>
            <person name="Engler F."/>
            <person name="Soderlund C."/>
            <person name="Wing R.A."/>
            <person name="Palmer L.E."/>
            <person name="de la Bastide M."/>
            <person name="Spiegel L."/>
            <person name="Nascimento L."/>
            <person name="Zutavern T."/>
            <person name="O'Shaughnessy A."/>
            <person name="Dike S."/>
            <person name="Dedhia N."/>
            <person name="Preston R."/>
            <person name="Balija V."/>
            <person name="McCombie W.R."/>
            <person name="Chow T."/>
            <person name="Chen H."/>
            <person name="Chung M."/>
            <person name="Chen C."/>
            <person name="Shaw J."/>
            <person name="Wu H."/>
            <person name="Hsiao K."/>
            <person name="Chao Y."/>
            <person name="Chu M."/>
            <person name="Cheng C."/>
            <person name="Hour A."/>
            <person name="Lee P."/>
            <person name="Lin S."/>
            <person name="Lin Y."/>
            <person name="Liou J."/>
            <person name="Liu S."/>
            <person name="Hsing Y."/>
            <person name="Raghuvanshi S."/>
            <person name="Mohanty A."/>
            <person name="Bharti A.K."/>
            <person name="Gaur A."/>
            <person name="Gupta V."/>
            <person name="Kumar D."/>
            <person name="Ravi V."/>
            <person name="Vij S."/>
            <person name="Kapur A."/>
            <person name="Khurana P."/>
            <person name="Khurana P."/>
            <person name="Khurana J.P."/>
            <person name="Tyagi A.K."/>
            <person name="Gaikwad K."/>
            <person name="Singh A."/>
            <person name="Dalal V."/>
            <person name="Srivastava S."/>
            <person name="Dixit A."/>
            <person name="Pal A.K."/>
            <person name="Ghazi I.A."/>
            <person name="Yadav M."/>
            <person name="Pandit A."/>
            <person name="Bhargava A."/>
            <person name="Sureshbabu K."/>
            <person name="Batra K."/>
            <person name="Sharma T.R."/>
            <person name="Mohapatra T."/>
            <person name="Singh N.K."/>
            <person name="Messing J."/>
            <person name="Nelson A.B."/>
            <person name="Fuks G."/>
            <person name="Kavchok S."/>
            <person name="Keizer G."/>
            <person name="Linton E."/>
            <person name="Llaca V."/>
            <person name="Song R."/>
            <person name="Tanyolac B."/>
            <person name="Young S."/>
            <person name="Ho-Il K."/>
            <person name="Hahn J.H."/>
            <person name="Sangsakoo G."/>
            <person name="Vanavichit A."/>
            <person name="de Mattos Luiz.A.T."/>
            <person name="Zimmer P.D."/>
            <person name="Malone G."/>
            <person name="Dellagostin O."/>
            <person name="de Oliveira A.C."/>
            <person name="Bevan M."/>
            <person name="Bancroft I."/>
            <person name="Minx P."/>
            <person name="Cordum H."/>
            <person name="Wilson R."/>
            <person name="Cheng Z."/>
            <person name="Jin W."/>
            <person name="Jiang J."/>
            <person name="Leong S.A."/>
            <person name="Iwama H."/>
            <person name="Gojobori T."/>
            <person name="Itoh T."/>
            <person name="Niimura Y."/>
            <person name="Fujii Y."/>
            <person name="Habara T."/>
            <person name="Sakai H."/>
            <person name="Sato Y."/>
            <person name="Wilson G."/>
            <person name="Kumar K."/>
            <person name="McCouch S."/>
            <person name="Juretic N."/>
            <person name="Hoen D."/>
            <person name="Wright S."/>
            <person name="Bruskiewich R."/>
            <person name="Bureau T."/>
            <person name="Miyao A."/>
            <person name="Hirochika H."/>
            <person name="Nishikawa T."/>
            <person name="Kadowaki K."/>
            <person name="Sugiura M."/>
            <person name="Burr B."/>
            <person name="Sasaki T."/>
        </authorList>
    </citation>
    <scope>NUCLEOTIDE SEQUENCE [LARGE SCALE GENOMIC DNA]</scope>
    <source>
        <strain evidence="3">cv. Nipponbare</strain>
    </source>
</reference>
<organism evidence="2 3">
    <name type="scientific">Oryza sativa subsp. japonica</name>
    <name type="common">Rice</name>
    <dbReference type="NCBI Taxonomy" id="39947"/>
    <lineage>
        <taxon>Eukaryota</taxon>
        <taxon>Viridiplantae</taxon>
        <taxon>Streptophyta</taxon>
        <taxon>Embryophyta</taxon>
        <taxon>Tracheophyta</taxon>
        <taxon>Spermatophyta</taxon>
        <taxon>Magnoliopsida</taxon>
        <taxon>Liliopsida</taxon>
        <taxon>Poales</taxon>
        <taxon>Poaceae</taxon>
        <taxon>BOP clade</taxon>
        <taxon>Oryzoideae</taxon>
        <taxon>Oryzeae</taxon>
        <taxon>Oryzinae</taxon>
        <taxon>Oryza</taxon>
        <taxon>Oryza sativa</taxon>
    </lineage>
</organism>
<keyword evidence="3" id="KW-1185">Reference proteome</keyword>
<evidence type="ECO:0000313" key="2">
    <source>
        <dbReference type="EMBL" id="BAS89972.1"/>
    </source>
</evidence>
<dbReference type="InParanoid" id="A0A0P0WC15"/>
<dbReference type="AlphaFoldDB" id="A0A0P0WC15"/>
<dbReference type="PaxDb" id="39947-A0A0P0WC15"/>
<name>A0A0P0WC15_ORYSJ</name>
<reference evidence="2 3" key="2">
    <citation type="journal article" date="2013" name="Plant Cell Physiol.">
        <title>Rice Annotation Project Database (RAP-DB): an integrative and interactive database for rice genomics.</title>
        <authorList>
            <person name="Sakai H."/>
            <person name="Lee S.S."/>
            <person name="Tanaka T."/>
            <person name="Numa H."/>
            <person name="Kim J."/>
            <person name="Kawahara Y."/>
            <person name="Wakimoto H."/>
            <person name="Yang C.C."/>
            <person name="Iwamoto M."/>
            <person name="Abe T."/>
            <person name="Yamada Y."/>
            <person name="Muto A."/>
            <person name="Inokuchi H."/>
            <person name="Ikemura T."/>
            <person name="Matsumoto T."/>
            <person name="Sasaki T."/>
            <person name="Itoh T."/>
        </authorList>
    </citation>
    <scope>NUCLEOTIDE SEQUENCE [LARGE SCALE GENOMIC DNA]</scope>
    <source>
        <strain evidence="3">cv. Nipponbare</strain>
    </source>
</reference>
<protein>
    <submittedName>
        <fullName evidence="2">Os04g0505066 protein</fullName>
    </submittedName>
</protein>
<feature type="chain" id="PRO_5006056652" evidence="1">
    <location>
        <begin position="27"/>
        <end position="81"/>
    </location>
</feature>
<dbReference type="Proteomes" id="UP000059680">
    <property type="component" value="Chromosome 4"/>
</dbReference>
<accession>A0A0P0WC15</accession>
<reference evidence="2 3" key="3">
    <citation type="journal article" date="2013" name="Rice">
        <title>Improvement of the Oryza sativa Nipponbare reference genome using next generation sequence and optical map data.</title>
        <authorList>
            <person name="Kawahara Y."/>
            <person name="de la Bastide M."/>
            <person name="Hamilton J.P."/>
            <person name="Kanamori H."/>
            <person name="McCombie W.R."/>
            <person name="Ouyang S."/>
            <person name="Schwartz D.C."/>
            <person name="Tanaka T."/>
            <person name="Wu J."/>
            <person name="Zhou S."/>
            <person name="Childs K.L."/>
            <person name="Davidson R.M."/>
            <person name="Lin H."/>
            <person name="Quesada-Ocampo L."/>
            <person name="Vaillancourt B."/>
            <person name="Sakai H."/>
            <person name="Lee S.S."/>
            <person name="Kim J."/>
            <person name="Numa H."/>
            <person name="Itoh T."/>
            <person name="Buell C.R."/>
            <person name="Matsumoto T."/>
        </authorList>
    </citation>
    <scope>NUCLEOTIDE SEQUENCE [LARGE SCALE GENOMIC DNA]</scope>
    <source>
        <strain evidence="3">cv. Nipponbare</strain>
    </source>
</reference>
<evidence type="ECO:0000313" key="3">
    <source>
        <dbReference type="Proteomes" id="UP000059680"/>
    </source>
</evidence>
<proteinExistence type="predicted"/>